<organism evidence="1 2">
    <name type="scientific">Streptomyces marincola</name>
    <dbReference type="NCBI Taxonomy" id="2878388"/>
    <lineage>
        <taxon>Bacteria</taxon>
        <taxon>Bacillati</taxon>
        <taxon>Actinomycetota</taxon>
        <taxon>Actinomycetes</taxon>
        <taxon>Kitasatosporales</taxon>
        <taxon>Streptomycetaceae</taxon>
        <taxon>Streptomyces</taxon>
    </lineage>
</organism>
<dbReference type="Proteomes" id="UP000194218">
    <property type="component" value="Chromosome"/>
</dbReference>
<gene>
    <name evidence="1" type="ORF">CAG99_16885</name>
</gene>
<evidence type="ECO:0000313" key="1">
    <source>
        <dbReference type="EMBL" id="ARQ70294.1"/>
    </source>
</evidence>
<protein>
    <recommendedName>
        <fullName evidence="3">RloB-like protein</fullName>
    </recommendedName>
</protein>
<evidence type="ECO:0000313" key="2">
    <source>
        <dbReference type="Proteomes" id="UP000194218"/>
    </source>
</evidence>
<sequence>MVRYAVERWGSAGGEFDQVWCVSDVDDYRDLDEAVRYAENHGVELVLSNPCFELWLLLHHVDHRKWLAGYPAVKELLRKHVRVPADKSVAFERDFGGERWWRAADRARALAPEGEEHQRNPSTRMWRLAFAISGERPDESEAAEPR</sequence>
<dbReference type="InterPro" id="IPR025591">
    <property type="entry name" value="RloB"/>
</dbReference>
<reference evidence="1 2" key="1">
    <citation type="submission" date="2017-05" db="EMBL/GenBank/DDBJ databases">
        <title>Complete genome sequence of Streptomyces sp. SCSIO 03032 revealed the diverse biosynthetic pathways for its bioactive secondary metabolites.</title>
        <authorList>
            <person name="Ma L."/>
            <person name="Zhu Y."/>
            <person name="Zhang W."/>
            <person name="Zhang G."/>
            <person name="Tian X."/>
            <person name="Zhang S."/>
            <person name="Zhang C."/>
        </authorList>
    </citation>
    <scope>NUCLEOTIDE SEQUENCE [LARGE SCALE GENOMIC DNA]</scope>
    <source>
        <strain evidence="1 2">SCSIO 03032</strain>
    </source>
</reference>
<dbReference type="Pfam" id="PF13707">
    <property type="entry name" value="RloB"/>
    <property type="match status" value="1"/>
</dbReference>
<dbReference type="KEGG" id="smao:CAG99_16885"/>
<evidence type="ECO:0008006" key="3">
    <source>
        <dbReference type="Google" id="ProtNLM"/>
    </source>
</evidence>
<dbReference type="EMBL" id="CP021121">
    <property type="protein sequence ID" value="ARQ70294.1"/>
    <property type="molecule type" value="Genomic_DNA"/>
</dbReference>
<accession>A0A1W7CZQ8</accession>
<name>A0A1W7CZQ8_9ACTN</name>
<dbReference type="AlphaFoldDB" id="A0A1W7CZQ8"/>
<dbReference type="RefSeq" id="WP_086160152.1">
    <property type="nucleotide sequence ID" value="NZ_CP021121.1"/>
</dbReference>
<keyword evidence="2" id="KW-1185">Reference proteome</keyword>
<proteinExistence type="predicted"/>